<dbReference type="PANTHER" id="PTHR33800">
    <property type="entry name" value="OS06G0113600 PROTEIN"/>
    <property type="match status" value="1"/>
</dbReference>
<protein>
    <recommendedName>
        <fullName evidence="1">KIB1-4 beta-propeller domain-containing protein</fullName>
    </recommendedName>
</protein>
<feature type="domain" description="KIB1-4 beta-propeller" evidence="1">
    <location>
        <begin position="95"/>
        <end position="282"/>
    </location>
</feature>
<dbReference type="InterPro" id="IPR036047">
    <property type="entry name" value="F-box-like_dom_sf"/>
</dbReference>
<feature type="non-terminal residue" evidence="2">
    <location>
        <position position="1"/>
    </location>
</feature>
<dbReference type="Pfam" id="PF03478">
    <property type="entry name" value="Beta-prop_KIB1-4"/>
    <property type="match status" value="1"/>
</dbReference>
<sequence length="360" mass="40276">HIKLFVSAPPTVSGCFQGWEDLPECLLHSILPLLGSSRDFLAFAATCPSWRAAFLAYPSKSTLLTLVPPLLIQPNISIYGHPANRSAKLSCQIGEQILKMQFLGSSYGHLIFYHPGYCIIVDPFSGAEVSPPCIPFRNDHQISEFIWFSILTAPLASPNSHLLFSTRSSLFDWSVGSHSWSELPYSETRIVQIVQFNGQFIAMDLVLQEIKTNLIQGLPEASWLVVCSDMLLMVGHVCDLIPDRMDLTVAHTVHRLDMSSKPAKLVYVEKLDNWALFAGRDRRNMLLPCISPERWGGMSSCLYHARNSPPWIVHGLAEAPGQRDSRIIAYGARRRQVQSLWVYPSMLYSDGWGSSRATTT</sequence>
<evidence type="ECO:0000313" key="4">
    <source>
        <dbReference type="Proteomes" id="UP000008810"/>
    </source>
</evidence>
<evidence type="ECO:0000259" key="1">
    <source>
        <dbReference type="Pfam" id="PF03478"/>
    </source>
</evidence>
<dbReference type="EnsemblPlants" id="KQJ95531">
    <property type="protein sequence ID" value="KQJ95531"/>
    <property type="gene ID" value="BRADI_3g17666v3"/>
</dbReference>
<reference evidence="2 3" key="1">
    <citation type="journal article" date="2010" name="Nature">
        <title>Genome sequencing and analysis of the model grass Brachypodium distachyon.</title>
        <authorList>
            <consortium name="International Brachypodium Initiative"/>
        </authorList>
    </citation>
    <scope>NUCLEOTIDE SEQUENCE [LARGE SCALE GENOMIC DNA]</scope>
    <source>
        <strain evidence="2 3">Bd21</strain>
    </source>
</reference>
<dbReference type="STRING" id="15368.A0A0Q3I4J6"/>
<name>A0A0Q3I4J6_BRADI</name>
<organism evidence="2">
    <name type="scientific">Brachypodium distachyon</name>
    <name type="common">Purple false brome</name>
    <name type="synonym">Trachynia distachya</name>
    <dbReference type="NCBI Taxonomy" id="15368"/>
    <lineage>
        <taxon>Eukaryota</taxon>
        <taxon>Viridiplantae</taxon>
        <taxon>Streptophyta</taxon>
        <taxon>Embryophyta</taxon>
        <taxon>Tracheophyta</taxon>
        <taxon>Spermatophyta</taxon>
        <taxon>Magnoliopsida</taxon>
        <taxon>Liliopsida</taxon>
        <taxon>Poales</taxon>
        <taxon>Poaceae</taxon>
        <taxon>BOP clade</taxon>
        <taxon>Pooideae</taxon>
        <taxon>Stipodae</taxon>
        <taxon>Brachypodieae</taxon>
        <taxon>Brachypodium</taxon>
    </lineage>
</organism>
<evidence type="ECO:0000313" key="3">
    <source>
        <dbReference type="EnsemblPlants" id="KQJ95531"/>
    </source>
</evidence>
<dbReference type="EMBL" id="CM000882">
    <property type="protein sequence ID" value="KQJ95531.1"/>
    <property type="molecule type" value="Genomic_DNA"/>
</dbReference>
<dbReference type="InterPro" id="IPR005174">
    <property type="entry name" value="KIB1-4_b-propeller"/>
</dbReference>
<gene>
    <name evidence="2" type="ORF">BRADI_3g17666v3</name>
</gene>
<dbReference type="OrthoDB" id="600964at2759"/>
<dbReference type="ExpressionAtlas" id="A0A0Q3I4J6">
    <property type="expression patterns" value="baseline and differential"/>
</dbReference>
<keyword evidence="4" id="KW-1185">Reference proteome</keyword>
<dbReference type="AlphaFoldDB" id="A0A0Q3I4J6"/>
<reference evidence="2" key="2">
    <citation type="submission" date="2017-06" db="EMBL/GenBank/DDBJ databases">
        <title>WGS assembly of Brachypodium distachyon.</title>
        <authorList>
            <consortium name="The International Brachypodium Initiative"/>
            <person name="Lucas S."/>
            <person name="Harmon-Smith M."/>
            <person name="Lail K."/>
            <person name="Tice H."/>
            <person name="Grimwood J."/>
            <person name="Bruce D."/>
            <person name="Barry K."/>
            <person name="Shu S."/>
            <person name="Lindquist E."/>
            <person name="Wang M."/>
            <person name="Pitluck S."/>
            <person name="Vogel J.P."/>
            <person name="Garvin D.F."/>
            <person name="Mockler T.C."/>
            <person name="Schmutz J."/>
            <person name="Rokhsar D."/>
            <person name="Bevan M.W."/>
        </authorList>
    </citation>
    <scope>NUCLEOTIDE SEQUENCE</scope>
    <source>
        <strain evidence="2">Bd21</strain>
    </source>
</reference>
<proteinExistence type="predicted"/>
<reference evidence="3" key="3">
    <citation type="submission" date="2018-08" db="UniProtKB">
        <authorList>
            <consortium name="EnsemblPlants"/>
        </authorList>
    </citation>
    <scope>IDENTIFICATION</scope>
    <source>
        <strain evidence="3">cv. Bd21</strain>
    </source>
</reference>
<dbReference type="PANTHER" id="PTHR33800:SF3">
    <property type="entry name" value="OS06G0111200 PROTEIN"/>
    <property type="match status" value="1"/>
</dbReference>
<dbReference type="SUPFAM" id="SSF81383">
    <property type="entry name" value="F-box domain"/>
    <property type="match status" value="1"/>
</dbReference>
<evidence type="ECO:0000313" key="2">
    <source>
        <dbReference type="EMBL" id="KQJ95531.1"/>
    </source>
</evidence>
<accession>A0A0Q3I4J6</accession>
<dbReference type="Proteomes" id="UP000008810">
    <property type="component" value="Chromosome 3"/>
</dbReference>
<dbReference type="Gramene" id="KQJ95531">
    <property type="protein sequence ID" value="KQJ95531"/>
    <property type="gene ID" value="BRADI_3g17666v3"/>
</dbReference>
<dbReference type="InParanoid" id="A0A0Q3I4J6"/>